<dbReference type="InterPro" id="IPR000569">
    <property type="entry name" value="HECT_dom"/>
</dbReference>
<dbReference type="Gene3D" id="3.90.1750.10">
    <property type="entry name" value="Hect, E3 ligase catalytic domains"/>
    <property type="match status" value="1"/>
</dbReference>
<dbReference type="InterPro" id="IPR035983">
    <property type="entry name" value="Hect_E3_ubiquitin_ligase"/>
</dbReference>
<evidence type="ECO:0000313" key="9">
    <source>
        <dbReference type="Proteomes" id="UP000283841"/>
    </source>
</evidence>
<feature type="region of interest" description="Disordered" evidence="6">
    <location>
        <begin position="156"/>
        <end position="177"/>
    </location>
</feature>
<dbReference type="Proteomes" id="UP000283841">
    <property type="component" value="Unassembled WGS sequence"/>
</dbReference>
<evidence type="ECO:0000313" key="8">
    <source>
        <dbReference type="EMBL" id="RWQ97125.1"/>
    </source>
</evidence>
<dbReference type="PANTHER" id="PTHR45700">
    <property type="entry name" value="UBIQUITIN-PROTEIN LIGASE E3C"/>
    <property type="match status" value="1"/>
</dbReference>
<dbReference type="Gene3D" id="3.30.2410.10">
    <property type="entry name" value="Hect, E3 ligase catalytic domain"/>
    <property type="match status" value="1"/>
</dbReference>
<name>A0A443HZ56_BYSSP</name>
<protein>
    <recommendedName>
        <fullName evidence="2">HECT-type E3 ubiquitin transferase</fullName>
        <ecNumber evidence="2">2.3.2.26</ecNumber>
    </recommendedName>
</protein>
<evidence type="ECO:0000256" key="3">
    <source>
        <dbReference type="ARBA" id="ARBA00022679"/>
    </source>
</evidence>
<dbReference type="SMART" id="SM00119">
    <property type="entry name" value="HECTc"/>
    <property type="match status" value="1"/>
</dbReference>
<feature type="compositionally biased region" description="Basic and acidic residues" evidence="6">
    <location>
        <begin position="428"/>
        <end position="441"/>
    </location>
</feature>
<sequence>MPSWSSRLHPGPSTSSSNAAHANVSSAIPVAERTVPIPVNNDVPVLIPFETPHPSARRSHSRSISHPFPSLFGGGNRKNSKGVSKQDFLDSDDDDDIVTYAPDPRSNSPRKASQRPGPAEDVHTGKCMTCDSTVKWPRDVKVFRCTVCLTVNDLEPHRGSGDAPHHGPSGRTEAPAAKGIHRKAIPISVERTKRIVDQCVSSYLQRRLDILESRLSSTGVNGQRFDISPLSQANGERGAETPGNQRFLTPDAQLSTSPKETWGSSGGYLSPPKERVDIRNGEGSRSHLSPYAADAERRHLRRKNRSSSDIPAVPGRDRSPRGAGHSANETSPRGPSDNRPLIFRPLEDYIISCFRGCECLSNSFYTARSYSQTTHEAPAQRVKTEQNPTLNPLPDPAMFEPDAKTLLLGDVAENSTWWLGQRVRRGEVNDAKRDRSPDPPRHSVSPRTPRIDWAELAEWYRTVLSAGESWHEKWSMMTLGDTNTDRRSSGSKRWDTIELDVIEREITEARLHAQRTLLKATESVLKRPRQPLKTPEDTRFLLILLANPLLYSSSSSFRRPSATPAPPSRTEGQPSRPRGNNAYPSDNRSPRGVAAPRRPRTSGPGNHSGIIKRILGLISNLPNECHHYLVLWFSRFSEGQFQRTVDLVGGFVTYRLMRQHGKQRSESSKDDNGLIPTLPGPIGNTAAQLHAALSGRNQSKQKNDSGPKPVVYGEDWQIKAAARVMSLLFAANNSSFSRKQDAVFADGRSNAGLIARGNAQSRGQKIPISSFYNTLLDYSDLVADFEAWESRSGKFSFCQYPFFLSIWAKIHILEHDARRQMEVKAREAFFDSILSRKAVSQYLVFKVRRDCLIEDSLRRVSEVIGGGLEEVKKGLRIEFLGEEGVDAGGLRKEWFLLLVREVFDPNHGLFLYDEESQFCYFNPYCFESSEQFFLVGVLLGLAIYNSTILDIALPPFAFKKLLASAPPSNGPATSTSRSTYRCTLDDLEQYRPSLAKGLRGLLEYDGDVQETFCHDFVAQVDRYGEILEIPLCPGGERKPVTNSNRREFVDLYVHYMLDIATARQFEPFKRGFFTVCAGNALSLFRPEEIELLVRGSDEPLDVASLRAVAHYDNWANPRPENEPVVQWFWELFMGADAKAQRRLLSFITGSDRIPAMGATNLTIRLSCLGDDVQRYPTARTCFNMLGLYQYPTKQKLAAKLWSAVDNSEGFGLK</sequence>
<comment type="catalytic activity">
    <reaction evidence="1">
        <text>S-ubiquitinyl-[E2 ubiquitin-conjugating enzyme]-L-cysteine + [acceptor protein]-L-lysine = [E2 ubiquitin-conjugating enzyme]-L-cysteine + N(6)-ubiquitinyl-[acceptor protein]-L-lysine.</text>
        <dbReference type="EC" id="2.3.2.26"/>
    </reaction>
</comment>
<dbReference type="EMBL" id="RCNU01000003">
    <property type="protein sequence ID" value="RWQ97125.1"/>
    <property type="molecule type" value="Genomic_DNA"/>
</dbReference>
<keyword evidence="4 5" id="KW-0833">Ubl conjugation pathway</keyword>
<dbReference type="Pfam" id="PF00632">
    <property type="entry name" value="HECT"/>
    <property type="match status" value="1"/>
</dbReference>
<dbReference type="RefSeq" id="XP_028486770.1">
    <property type="nucleotide sequence ID" value="XM_028631865.1"/>
</dbReference>
<accession>A0A443HZ56</accession>
<dbReference type="Gene3D" id="3.30.2160.10">
    <property type="entry name" value="Hect, E3 ligase catalytic domain"/>
    <property type="match status" value="1"/>
</dbReference>
<dbReference type="GeneID" id="39601142"/>
<evidence type="ECO:0000256" key="1">
    <source>
        <dbReference type="ARBA" id="ARBA00000885"/>
    </source>
</evidence>
<feature type="region of interest" description="Disordered" evidence="6">
    <location>
        <begin position="50"/>
        <end position="125"/>
    </location>
</feature>
<feature type="compositionally biased region" description="Basic and acidic residues" evidence="6">
    <location>
        <begin position="156"/>
        <end position="165"/>
    </location>
</feature>
<dbReference type="SUPFAM" id="SSF56204">
    <property type="entry name" value="Hect, E3 ligase catalytic domain"/>
    <property type="match status" value="1"/>
</dbReference>
<organism evidence="8 9">
    <name type="scientific">Byssochlamys spectabilis</name>
    <name type="common">Paecilomyces variotii</name>
    <dbReference type="NCBI Taxonomy" id="264951"/>
    <lineage>
        <taxon>Eukaryota</taxon>
        <taxon>Fungi</taxon>
        <taxon>Dikarya</taxon>
        <taxon>Ascomycota</taxon>
        <taxon>Pezizomycotina</taxon>
        <taxon>Eurotiomycetes</taxon>
        <taxon>Eurotiomycetidae</taxon>
        <taxon>Eurotiales</taxon>
        <taxon>Thermoascaceae</taxon>
        <taxon>Paecilomyces</taxon>
    </lineage>
</organism>
<feature type="region of interest" description="Disordered" evidence="6">
    <location>
        <begin position="555"/>
        <end position="609"/>
    </location>
</feature>
<feature type="region of interest" description="Disordered" evidence="6">
    <location>
        <begin position="1"/>
        <end position="23"/>
    </location>
</feature>
<comment type="caution">
    <text evidence="8">The sequence shown here is derived from an EMBL/GenBank/DDBJ whole genome shotgun (WGS) entry which is preliminary data.</text>
</comment>
<dbReference type="GO" id="GO:0061630">
    <property type="term" value="F:ubiquitin protein ligase activity"/>
    <property type="evidence" value="ECO:0007669"/>
    <property type="project" value="UniProtKB-EC"/>
</dbReference>
<dbReference type="PROSITE" id="PS50237">
    <property type="entry name" value="HECT"/>
    <property type="match status" value="1"/>
</dbReference>
<dbReference type="PANTHER" id="PTHR45700:SF8">
    <property type="entry name" value="HECT-TYPE E3 UBIQUITIN TRANSFERASE"/>
    <property type="match status" value="1"/>
</dbReference>
<keyword evidence="3" id="KW-0808">Transferase</keyword>
<evidence type="ECO:0000256" key="6">
    <source>
        <dbReference type="SAM" id="MobiDB-lite"/>
    </source>
</evidence>
<feature type="region of interest" description="Disordered" evidence="6">
    <location>
        <begin position="221"/>
        <end position="340"/>
    </location>
</feature>
<evidence type="ECO:0000259" key="7">
    <source>
        <dbReference type="PROSITE" id="PS50237"/>
    </source>
</evidence>
<dbReference type="GO" id="GO:0000209">
    <property type="term" value="P:protein polyubiquitination"/>
    <property type="evidence" value="ECO:0007669"/>
    <property type="project" value="InterPro"/>
</dbReference>
<feature type="active site" description="Glycyl thioester intermediate" evidence="5">
    <location>
        <position position="1181"/>
    </location>
</feature>
<gene>
    <name evidence="8" type="ORF">C8Q69DRAFT_485965</name>
</gene>
<feature type="region of interest" description="Disordered" evidence="6">
    <location>
        <begin position="660"/>
        <end position="680"/>
    </location>
</feature>
<evidence type="ECO:0000256" key="2">
    <source>
        <dbReference type="ARBA" id="ARBA00012485"/>
    </source>
</evidence>
<feature type="compositionally biased region" description="Low complexity" evidence="6">
    <location>
        <begin position="13"/>
        <end position="23"/>
    </location>
</feature>
<feature type="compositionally biased region" description="Polar residues" evidence="6">
    <location>
        <begin position="242"/>
        <end position="263"/>
    </location>
</feature>
<proteinExistence type="predicted"/>
<feature type="compositionally biased region" description="Basic and acidic residues" evidence="6">
    <location>
        <begin position="663"/>
        <end position="672"/>
    </location>
</feature>
<feature type="compositionally biased region" description="Basic and acidic residues" evidence="6">
    <location>
        <begin position="272"/>
        <end position="285"/>
    </location>
</feature>
<evidence type="ECO:0000256" key="5">
    <source>
        <dbReference type="PROSITE-ProRule" id="PRU00104"/>
    </source>
</evidence>
<feature type="domain" description="HECT" evidence="7">
    <location>
        <begin position="867"/>
        <end position="1213"/>
    </location>
</feature>
<feature type="region of interest" description="Disordered" evidence="6">
    <location>
        <begin position="375"/>
        <end position="395"/>
    </location>
</feature>
<reference evidence="8 9" key="1">
    <citation type="journal article" date="2018" name="Front. Microbiol.">
        <title>Genomic and genetic insights into a cosmopolitan fungus, Paecilomyces variotii (Eurotiales).</title>
        <authorList>
            <person name="Urquhart A.S."/>
            <person name="Mondo S.J."/>
            <person name="Makela M.R."/>
            <person name="Hane J.K."/>
            <person name="Wiebenga A."/>
            <person name="He G."/>
            <person name="Mihaltcheva S."/>
            <person name="Pangilinan J."/>
            <person name="Lipzen A."/>
            <person name="Barry K."/>
            <person name="de Vries R.P."/>
            <person name="Grigoriev I.V."/>
            <person name="Idnurm A."/>
        </authorList>
    </citation>
    <scope>NUCLEOTIDE SEQUENCE [LARGE SCALE GENOMIC DNA]</scope>
    <source>
        <strain evidence="8 9">CBS 101075</strain>
    </source>
</reference>
<feature type="region of interest" description="Disordered" evidence="6">
    <location>
        <begin position="428"/>
        <end position="447"/>
    </location>
</feature>
<dbReference type="CDD" id="cd00078">
    <property type="entry name" value="HECTc"/>
    <property type="match status" value="1"/>
</dbReference>
<dbReference type="EC" id="2.3.2.26" evidence="2"/>
<dbReference type="AlphaFoldDB" id="A0A443HZ56"/>
<dbReference type="InterPro" id="IPR044611">
    <property type="entry name" value="E3A/B/C-like"/>
</dbReference>
<dbReference type="STRING" id="264951.A0A443HZ56"/>
<keyword evidence="9" id="KW-1185">Reference proteome</keyword>
<evidence type="ECO:0000256" key="4">
    <source>
        <dbReference type="ARBA" id="ARBA00022786"/>
    </source>
</evidence>
<dbReference type="VEuPathDB" id="FungiDB:C8Q69DRAFT_485965"/>